<gene>
    <name evidence="2" type="primary">thyX</name>
    <name evidence="2" type="ORF">HPC62_09700</name>
</gene>
<dbReference type="PROSITE" id="PS51331">
    <property type="entry name" value="THYX"/>
    <property type="match status" value="1"/>
</dbReference>
<dbReference type="Gene3D" id="3.30.1360.170">
    <property type="match status" value="1"/>
</dbReference>
<dbReference type="GO" id="GO:0050797">
    <property type="term" value="F:thymidylate synthase (FAD) activity"/>
    <property type="evidence" value="ECO:0007669"/>
    <property type="project" value="UniProtKB-UniRule"/>
</dbReference>
<dbReference type="RefSeq" id="WP_172355202.1">
    <property type="nucleotide sequence ID" value="NZ_CP053661.1"/>
</dbReference>
<dbReference type="InterPro" id="IPR036098">
    <property type="entry name" value="Thymidylate_synthase_ThyX_sf"/>
</dbReference>
<evidence type="ECO:0000313" key="3">
    <source>
        <dbReference type="Proteomes" id="UP000505210"/>
    </source>
</evidence>
<dbReference type="GO" id="GO:0006231">
    <property type="term" value="P:dTMP biosynthetic process"/>
    <property type="evidence" value="ECO:0007669"/>
    <property type="project" value="UniProtKB-UniRule"/>
</dbReference>
<keyword evidence="2" id="KW-0808">Transferase</keyword>
<evidence type="ECO:0000313" key="2">
    <source>
        <dbReference type="EMBL" id="QKD82418.1"/>
    </source>
</evidence>
<dbReference type="InterPro" id="IPR003669">
    <property type="entry name" value="Thymidylate_synthase_ThyX"/>
</dbReference>
<dbReference type="GO" id="GO:0050660">
    <property type="term" value="F:flavin adenine dinucleotide binding"/>
    <property type="evidence" value="ECO:0007669"/>
    <property type="project" value="UniProtKB-UniRule"/>
</dbReference>
<proteinExistence type="predicted"/>
<reference evidence="2 3" key="1">
    <citation type="submission" date="2020-05" db="EMBL/GenBank/DDBJ databases">
        <title>Complete genome sequence of of a novel Thermoleptolyngbya strain isolated from hot springs of Ganzi, Sichuan China.</title>
        <authorList>
            <person name="Tang J."/>
            <person name="Daroch M."/>
            <person name="Li L."/>
            <person name="Waleron K."/>
            <person name="Waleron M."/>
            <person name="Waleron M."/>
        </authorList>
    </citation>
    <scope>NUCLEOTIDE SEQUENCE [LARGE SCALE GENOMIC DNA]</scope>
    <source>
        <strain evidence="2 3">PKUAC-SCTA183</strain>
    </source>
</reference>
<dbReference type="PANTHER" id="PTHR34934:SF1">
    <property type="entry name" value="FLAVIN-DEPENDENT THYMIDYLATE SYNTHASE"/>
    <property type="match status" value="1"/>
</dbReference>
<dbReference type="EC" id="2.1.1.148" evidence="1"/>
<dbReference type="NCBIfam" id="TIGR02170">
    <property type="entry name" value="thyX"/>
    <property type="match status" value="1"/>
</dbReference>
<dbReference type="PANTHER" id="PTHR34934">
    <property type="entry name" value="FLAVIN-DEPENDENT THYMIDYLATE SYNTHASE"/>
    <property type="match status" value="1"/>
</dbReference>
<keyword evidence="2" id="KW-0489">Methyltransferase</keyword>
<dbReference type="CDD" id="cd20175">
    <property type="entry name" value="ThyX"/>
    <property type="match status" value="1"/>
</dbReference>
<dbReference type="GO" id="GO:0070402">
    <property type="term" value="F:NADPH binding"/>
    <property type="evidence" value="ECO:0007669"/>
    <property type="project" value="TreeGrafter"/>
</dbReference>
<organism evidence="2 3">
    <name type="scientific">Thermoleptolyngbya sichuanensis A183</name>
    <dbReference type="NCBI Taxonomy" id="2737172"/>
    <lineage>
        <taxon>Bacteria</taxon>
        <taxon>Bacillati</taxon>
        <taxon>Cyanobacteriota</taxon>
        <taxon>Cyanophyceae</taxon>
        <taxon>Oculatellales</taxon>
        <taxon>Oculatellaceae</taxon>
        <taxon>Thermoleptolyngbya</taxon>
        <taxon>Thermoleptolyngbya sichuanensis</taxon>
    </lineage>
</organism>
<protein>
    <recommendedName>
        <fullName evidence="1">FAD-dependent thymidylate synthase</fullName>
        <ecNumber evidence="1">2.1.1.148</ecNumber>
    </recommendedName>
</protein>
<name>A0A6M8B7I7_9CYAN</name>
<dbReference type="SUPFAM" id="SSF69796">
    <property type="entry name" value="Thymidylate synthase-complementing protein Thy1"/>
    <property type="match status" value="1"/>
</dbReference>
<dbReference type="EMBL" id="CP053661">
    <property type="protein sequence ID" value="QKD82418.1"/>
    <property type="molecule type" value="Genomic_DNA"/>
</dbReference>
<dbReference type="GO" id="GO:0032259">
    <property type="term" value="P:methylation"/>
    <property type="evidence" value="ECO:0007669"/>
    <property type="project" value="UniProtKB-KW"/>
</dbReference>
<dbReference type="Pfam" id="PF02511">
    <property type="entry name" value="Thy1"/>
    <property type="match status" value="1"/>
</dbReference>
<sequence length="241" mass="28080">MDKYFRIELLEQTPNPQRLIWRSAHQCVCEGPAIDDPAPDEEKAGEYAVKHLLAGDRGHWSPFEAPQISLNVIGFNHRTMQQITRHRVGVHFSVQSLRYTSVRFCEFAQNPTVEDLESLVYFRPVGEYRDRQGKRYTYTEGDRQADMALATQMLQHYARKIDAGYSEEHAAGLLPMDTRQHWVMSFNVRSLCHLLDLRSKADAQLEIRQLCELVWPHFEAWVPAIAHWYKTNRWGKAKLSP</sequence>
<accession>A0A6M8B7I7</accession>
<dbReference type="Proteomes" id="UP000505210">
    <property type="component" value="Chromosome"/>
</dbReference>
<evidence type="ECO:0000256" key="1">
    <source>
        <dbReference type="NCBIfam" id="TIGR02170"/>
    </source>
</evidence>
<dbReference type="GO" id="GO:0004799">
    <property type="term" value="F:thymidylate synthase activity"/>
    <property type="evidence" value="ECO:0007669"/>
    <property type="project" value="TreeGrafter"/>
</dbReference>
<dbReference type="KEGG" id="theu:HPC62_09700"/>
<keyword evidence="3" id="KW-1185">Reference proteome</keyword>
<dbReference type="AlphaFoldDB" id="A0A6M8B7I7"/>